<protein>
    <submittedName>
        <fullName evidence="1">Uncharacterized protein</fullName>
    </submittedName>
</protein>
<dbReference type="AlphaFoldDB" id="A0A151WGA8"/>
<dbReference type="EMBL" id="KQ983182">
    <property type="protein sequence ID" value="KYQ46876.1"/>
    <property type="molecule type" value="Genomic_DNA"/>
</dbReference>
<keyword evidence="2" id="KW-1185">Reference proteome</keyword>
<dbReference type="Proteomes" id="UP000075809">
    <property type="component" value="Unassembled WGS sequence"/>
</dbReference>
<evidence type="ECO:0000313" key="1">
    <source>
        <dbReference type="EMBL" id="KYQ46876.1"/>
    </source>
</evidence>
<gene>
    <name evidence="1" type="ORF">ALC60_14118</name>
</gene>
<feature type="non-terminal residue" evidence="1">
    <location>
        <position position="1"/>
    </location>
</feature>
<reference evidence="1 2" key="1">
    <citation type="submission" date="2015-09" db="EMBL/GenBank/DDBJ databases">
        <title>Trachymyrmex zeteki WGS genome.</title>
        <authorList>
            <person name="Nygaard S."/>
            <person name="Hu H."/>
            <person name="Boomsma J."/>
            <person name="Zhang G."/>
        </authorList>
    </citation>
    <scope>NUCLEOTIDE SEQUENCE [LARGE SCALE GENOMIC DNA]</scope>
    <source>
        <strain evidence="1">Tzet28-1</strain>
        <tissue evidence="1">Whole body</tissue>
    </source>
</reference>
<evidence type="ECO:0000313" key="2">
    <source>
        <dbReference type="Proteomes" id="UP000075809"/>
    </source>
</evidence>
<organism evidence="1 2">
    <name type="scientific">Mycetomoellerius zeteki</name>
    <dbReference type="NCBI Taxonomy" id="64791"/>
    <lineage>
        <taxon>Eukaryota</taxon>
        <taxon>Metazoa</taxon>
        <taxon>Ecdysozoa</taxon>
        <taxon>Arthropoda</taxon>
        <taxon>Hexapoda</taxon>
        <taxon>Insecta</taxon>
        <taxon>Pterygota</taxon>
        <taxon>Neoptera</taxon>
        <taxon>Endopterygota</taxon>
        <taxon>Hymenoptera</taxon>
        <taxon>Apocrita</taxon>
        <taxon>Aculeata</taxon>
        <taxon>Formicoidea</taxon>
        <taxon>Formicidae</taxon>
        <taxon>Myrmicinae</taxon>
        <taxon>Mycetomoellerius</taxon>
    </lineage>
</organism>
<sequence length="227" mass="26421">LKFRFKFLRERESCKFLLRNLARVNNQLRFNIEEINNLAEHFVYEHNFEKLLLASSLELVVPYETFIYSSPMPKFYQLEYINQFNSVNIDVSSGIEVKKANNANSKFSQIFQDRLENVLEMIRTVIFTAGSRTEIEGKSNIVLKLIGNSELVNFTIFTDSKSVLCSLQNINKLNDDFLKYRANVLNKGSLKYTDIKFELLTDIDMVMFIERCSYLISILCFSGTVHA</sequence>
<proteinExistence type="predicted"/>
<accession>A0A151WGA8</accession>
<name>A0A151WGA8_9HYME</name>